<dbReference type="AlphaFoldDB" id="A0A9Q8LFX1"/>
<reference evidence="3" key="1">
    <citation type="submission" date="2021-12" db="EMBL/GenBank/DDBJ databases">
        <authorList>
            <person name="Zaccaron A."/>
            <person name="Stergiopoulos I."/>
        </authorList>
    </citation>
    <scope>NUCLEOTIDE SEQUENCE</scope>
    <source>
        <strain evidence="3">Race5_Kim</strain>
    </source>
</reference>
<dbReference type="EMBL" id="CP090166">
    <property type="protein sequence ID" value="UJO16866.1"/>
    <property type="molecule type" value="Genomic_DNA"/>
</dbReference>
<dbReference type="InterPro" id="IPR000210">
    <property type="entry name" value="BTB/POZ_dom"/>
</dbReference>
<organism evidence="3 4">
    <name type="scientific">Passalora fulva</name>
    <name type="common">Tomato leaf mold</name>
    <name type="synonym">Cladosporium fulvum</name>
    <dbReference type="NCBI Taxonomy" id="5499"/>
    <lineage>
        <taxon>Eukaryota</taxon>
        <taxon>Fungi</taxon>
        <taxon>Dikarya</taxon>
        <taxon>Ascomycota</taxon>
        <taxon>Pezizomycotina</taxon>
        <taxon>Dothideomycetes</taxon>
        <taxon>Dothideomycetidae</taxon>
        <taxon>Mycosphaerellales</taxon>
        <taxon>Mycosphaerellaceae</taxon>
        <taxon>Fulvia</taxon>
    </lineage>
</organism>
<evidence type="ECO:0000256" key="1">
    <source>
        <dbReference type="SAM" id="MobiDB-lite"/>
    </source>
</evidence>
<dbReference type="OrthoDB" id="3650231at2759"/>
<feature type="region of interest" description="Disordered" evidence="1">
    <location>
        <begin position="1"/>
        <end position="130"/>
    </location>
</feature>
<evidence type="ECO:0000313" key="4">
    <source>
        <dbReference type="Proteomes" id="UP000756132"/>
    </source>
</evidence>
<evidence type="ECO:0000313" key="3">
    <source>
        <dbReference type="EMBL" id="UJO16866.1"/>
    </source>
</evidence>
<dbReference type="RefSeq" id="XP_047761232.1">
    <property type="nucleotide sequence ID" value="XM_047904298.1"/>
</dbReference>
<evidence type="ECO:0000259" key="2">
    <source>
        <dbReference type="PROSITE" id="PS50097"/>
    </source>
</evidence>
<name>A0A9Q8LFX1_PASFU</name>
<reference evidence="3" key="2">
    <citation type="journal article" date="2022" name="Microb. Genom.">
        <title>A chromosome-scale genome assembly of the tomato pathogen Cladosporium fulvum reveals a compartmentalized genome architecture and the presence of a dispensable chromosome.</title>
        <authorList>
            <person name="Zaccaron A.Z."/>
            <person name="Chen L.H."/>
            <person name="Samaras A."/>
            <person name="Stergiopoulos I."/>
        </authorList>
    </citation>
    <scope>NUCLEOTIDE SEQUENCE</scope>
    <source>
        <strain evidence="3">Race5_Kim</strain>
    </source>
</reference>
<sequence>MANDDGGEMSRKHGDGGHTATDDTDMGKHDGHVSATESPQEAGILTEVPSHVHEDILQSLEATTHEEATDSQMKFNGSGDGKHDGQDIMSSATAEPDNSAATSNSPAEEVSVPHNREPSVPAVAGPEDVEPDDLTAQFSRLLQDAPHHDPLGCAICGHSESCHCPAFAPYEAQDDLAITARDQICHFQSITSQHEYQAHSFEEIRLANYRMGKTFHDTKEYEVLTNPSIIALEEAADLLCATIFDNHLAVTRFDVGPDRVPFYVHDQLLEDRQCHDFKQRVDKLACHIENVTVDCWRVELEHEDVSTFHLFLGWLYIGQIIPLRMDDAQWQKSLELDTTNRIVPAKARRPRDNFVYDDDLARLFVFAAREGVQSLANAAVTCLMVRNARLGQTTTKKVIELLFAAPREEAGSFCDLLVEDAAMRLSEKVVSARTMAFPVAYVTAIMKHLLKDRDEGNIEKLSKNERRRRICAPHVHATEQEAAACRKSLTDRQAMDIAARKKPGPDLHKPYSSTATIVVGRERLKFIVHKGLICKHSGYFRGAFKAGFAEAGKTRLNCQKMDLPDHDALQDYDDFVIEVRQRLAKTMNKNRTSVRDDAAARGSAKLDVNGRENGEGGEYQPASSAEDAGLQGTQDAMGNMTMTGNTDDLEPSRAAPDGMERRDGAQNCINHRMLVDLFIFADRRDVPLLRNQIMVDISRSRESGSQLFSSDDKLLETAFSNLPASSALWRWLVDEAFRCWNVGKDISEDLENLPTAFTAGLLRAYAKGSIFSGLPWRYDMCRYHDHATDAEKEECKASLSSWYEDMKAKKGMEPVRWT</sequence>
<dbReference type="PANTHER" id="PTHR47843">
    <property type="entry name" value="BTB DOMAIN-CONTAINING PROTEIN-RELATED"/>
    <property type="match status" value="1"/>
</dbReference>
<dbReference type="CDD" id="cd18186">
    <property type="entry name" value="BTB_POZ_ZBTB_KLHL-like"/>
    <property type="match status" value="1"/>
</dbReference>
<dbReference type="Proteomes" id="UP000756132">
    <property type="component" value="Chromosome 4"/>
</dbReference>
<dbReference type="GeneID" id="71985028"/>
<dbReference type="PROSITE" id="PS50097">
    <property type="entry name" value="BTB"/>
    <property type="match status" value="1"/>
</dbReference>
<keyword evidence="4" id="KW-1185">Reference proteome</keyword>
<dbReference type="Gene3D" id="1.10.10.2360">
    <property type="match status" value="1"/>
</dbReference>
<accession>A0A9Q8LFX1</accession>
<proteinExistence type="predicted"/>
<feature type="compositionally biased region" description="Polar residues" evidence="1">
    <location>
        <begin position="631"/>
        <end position="646"/>
    </location>
</feature>
<dbReference type="KEGG" id="ffu:CLAFUR5_05150"/>
<feature type="domain" description="BTB" evidence="2">
    <location>
        <begin position="513"/>
        <end position="585"/>
    </location>
</feature>
<protein>
    <recommendedName>
        <fullName evidence="2">BTB domain-containing protein</fullName>
    </recommendedName>
</protein>
<feature type="region of interest" description="Disordered" evidence="1">
    <location>
        <begin position="589"/>
        <end position="654"/>
    </location>
</feature>
<gene>
    <name evidence="3" type="ORF">CLAFUR5_05150</name>
</gene>